<accession>A0A8X6MBX9</accession>
<comment type="caution">
    <text evidence="1">The sequence shown here is derived from an EMBL/GenBank/DDBJ whole genome shotgun (WGS) entry which is preliminary data.</text>
</comment>
<protein>
    <submittedName>
        <fullName evidence="1">Uncharacterized protein</fullName>
    </submittedName>
</protein>
<dbReference type="Proteomes" id="UP000887013">
    <property type="component" value="Unassembled WGS sequence"/>
</dbReference>
<name>A0A8X6MBX9_NEPPI</name>
<dbReference type="AlphaFoldDB" id="A0A8X6MBX9"/>
<reference evidence="1" key="1">
    <citation type="submission" date="2020-08" db="EMBL/GenBank/DDBJ databases">
        <title>Multicomponent nature underlies the extraordinary mechanical properties of spider dragline silk.</title>
        <authorList>
            <person name="Kono N."/>
            <person name="Nakamura H."/>
            <person name="Mori M."/>
            <person name="Yoshida Y."/>
            <person name="Ohtoshi R."/>
            <person name="Malay A.D."/>
            <person name="Moran D.A.P."/>
            <person name="Tomita M."/>
            <person name="Numata K."/>
            <person name="Arakawa K."/>
        </authorList>
    </citation>
    <scope>NUCLEOTIDE SEQUENCE</scope>
</reference>
<organism evidence="1 2">
    <name type="scientific">Nephila pilipes</name>
    <name type="common">Giant wood spider</name>
    <name type="synonym">Nephila maculata</name>
    <dbReference type="NCBI Taxonomy" id="299642"/>
    <lineage>
        <taxon>Eukaryota</taxon>
        <taxon>Metazoa</taxon>
        <taxon>Ecdysozoa</taxon>
        <taxon>Arthropoda</taxon>
        <taxon>Chelicerata</taxon>
        <taxon>Arachnida</taxon>
        <taxon>Araneae</taxon>
        <taxon>Araneomorphae</taxon>
        <taxon>Entelegynae</taxon>
        <taxon>Araneoidea</taxon>
        <taxon>Nephilidae</taxon>
        <taxon>Nephila</taxon>
    </lineage>
</organism>
<keyword evidence="2" id="KW-1185">Reference proteome</keyword>
<evidence type="ECO:0000313" key="2">
    <source>
        <dbReference type="Proteomes" id="UP000887013"/>
    </source>
</evidence>
<evidence type="ECO:0000313" key="1">
    <source>
        <dbReference type="EMBL" id="GFS40154.1"/>
    </source>
</evidence>
<gene>
    <name evidence="1" type="ORF">NPIL_350501</name>
</gene>
<dbReference type="EMBL" id="BMAW01089484">
    <property type="protein sequence ID" value="GFS40154.1"/>
    <property type="molecule type" value="Genomic_DNA"/>
</dbReference>
<proteinExistence type="predicted"/>
<sequence>MVTFRETASEMLLTHICRRTVKAFADNRWQTMINTRWHANPVRNKPSVEFLAGCTPERVTWGSDSFCFGTRWLLPELSAFRIERMRRSGLPESVARNSRQL</sequence>